<dbReference type="GeneID" id="87810244"/>
<name>A0AAF0YCR0_9TREE</name>
<organism evidence="2 3">
    <name type="scientific">Vanrija pseudolonga</name>
    <dbReference type="NCBI Taxonomy" id="143232"/>
    <lineage>
        <taxon>Eukaryota</taxon>
        <taxon>Fungi</taxon>
        <taxon>Dikarya</taxon>
        <taxon>Basidiomycota</taxon>
        <taxon>Agaricomycotina</taxon>
        <taxon>Tremellomycetes</taxon>
        <taxon>Trichosporonales</taxon>
        <taxon>Trichosporonaceae</taxon>
        <taxon>Vanrija</taxon>
    </lineage>
</organism>
<dbReference type="InterPro" id="IPR058998">
    <property type="entry name" value="YycE-like_N"/>
</dbReference>
<dbReference type="CDD" id="cd06587">
    <property type="entry name" value="VOC"/>
    <property type="match status" value="1"/>
</dbReference>
<sequence>MPGKTKLRIARPVTDIEATSEQYRGAFGLAVIFTFKDHDGFDGVMLGHKDHDWHFEFTHSHTHAIAPTPTVEDLVVFYYPDEKEWSAVVAKAESFGFKKVKSFNPYWDANGVTVEDRDGYRVVIQRAEWSL</sequence>
<dbReference type="Gene3D" id="3.10.180.10">
    <property type="entry name" value="2,3-Dihydroxybiphenyl 1,2-Dioxygenase, domain 1"/>
    <property type="match status" value="1"/>
</dbReference>
<gene>
    <name evidence="2" type="primary">yycE</name>
    <name evidence="2" type="ORF">LOC62_05G007070</name>
</gene>
<dbReference type="PROSITE" id="PS51819">
    <property type="entry name" value="VOC"/>
    <property type="match status" value="1"/>
</dbReference>
<evidence type="ECO:0000313" key="3">
    <source>
        <dbReference type="Proteomes" id="UP000827549"/>
    </source>
</evidence>
<accession>A0AAF0YCR0</accession>
<reference evidence="2" key="1">
    <citation type="submission" date="2023-10" db="EMBL/GenBank/DDBJ databases">
        <authorList>
            <person name="Noh H."/>
        </authorList>
    </citation>
    <scope>NUCLEOTIDE SEQUENCE</scope>
    <source>
        <strain evidence="2">DUCC4014</strain>
    </source>
</reference>
<dbReference type="EMBL" id="CP086718">
    <property type="protein sequence ID" value="WOO83552.1"/>
    <property type="molecule type" value="Genomic_DNA"/>
</dbReference>
<evidence type="ECO:0000313" key="2">
    <source>
        <dbReference type="EMBL" id="WOO83552.1"/>
    </source>
</evidence>
<dbReference type="SUPFAM" id="SSF54593">
    <property type="entry name" value="Glyoxalase/Bleomycin resistance protein/Dihydroxybiphenyl dioxygenase"/>
    <property type="match status" value="1"/>
</dbReference>
<keyword evidence="3" id="KW-1185">Reference proteome</keyword>
<dbReference type="RefSeq" id="XP_062629578.1">
    <property type="nucleotide sequence ID" value="XM_062773594.1"/>
</dbReference>
<dbReference type="AlphaFoldDB" id="A0AAF0YCR0"/>
<evidence type="ECO:0000259" key="1">
    <source>
        <dbReference type="PROSITE" id="PS51819"/>
    </source>
</evidence>
<dbReference type="Pfam" id="PF22659">
    <property type="entry name" value="YycE-like_C"/>
    <property type="match status" value="1"/>
</dbReference>
<feature type="domain" description="VOC" evidence="1">
    <location>
        <begin position="5"/>
        <end position="127"/>
    </location>
</feature>
<protein>
    <submittedName>
        <fullName evidence="2">Purtative protein YycE</fullName>
    </submittedName>
</protein>
<dbReference type="Pfam" id="PF22658">
    <property type="entry name" value="YycE-like_N"/>
    <property type="match status" value="1"/>
</dbReference>
<dbReference type="Proteomes" id="UP000827549">
    <property type="component" value="Chromosome 5"/>
</dbReference>
<dbReference type="InterPro" id="IPR037523">
    <property type="entry name" value="VOC_core"/>
</dbReference>
<dbReference type="InterPro" id="IPR058997">
    <property type="entry name" value="YycE-like_C"/>
</dbReference>
<dbReference type="InterPro" id="IPR029068">
    <property type="entry name" value="Glyas_Bleomycin-R_OHBP_Dase"/>
</dbReference>
<proteinExistence type="predicted"/>